<dbReference type="Gene3D" id="3.90.25.10">
    <property type="entry name" value="UDP-galactose 4-epimerase, domain 1"/>
    <property type="match status" value="1"/>
</dbReference>
<protein>
    <recommendedName>
        <fullName evidence="3">NmrA-like domain-containing protein</fullName>
    </recommendedName>
</protein>
<feature type="domain" description="NmrA-like" evidence="3">
    <location>
        <begin position="6"/>
        <end position="272"/>
    </location>
</feature>
<dbReference type="GeneID" id="38111290"/>
<evidence type="ECO:0000256" key="2">
    <source>
        <dbReference type="ARBA" id="ARBA00022857"/>
    </source>
</evidence>
<evidence type="ECO:0000313" key="4">
    <source>
        <dbReference type="EMBL" id="RDW93598.1"/>
    </source>
</evidence>
<dbReference type="Gene3D" id="3.40.50.720">
    <property type="entry name" value="NAD(P)-binding Rossmann-like Domain"/>
    <property type="match status" value="1"/>
</dbReference>
<dbReference type="AlphaFoldDB" id="A0A3D8T6F6"/>
<accession>A0A3D8T6F6</accession>
<dbReference type="PANTHER" id="PTHR42748">
    <property type="entry name" value="NITROGEN METABOLITE REPRESSION PROTEIN NMRA FAMILY MEMBER"/>
    <property type="match status" value="1"/>
</dbReference>
<proteinExistence type="inferred from homology"/>
<dbReference type="PANTHER" id="PTHR42748:SF26">
    <property type="entry name" value="NMRA-LIKE DOMAIN-CONTAINING PROTEIN"/>
    <property type="match status" value="1"/>
</dbReference>
<reference evidence="4 5" key="1">
    <citation type="journal article" date="2018" name="IMA Fungus">
        <title>IMA Genome-F 9: Draft genome sequence of Annulohypoxylon stygium, Aspergillus mulundensis, Berkeleyomyces basicola (syn. Thielaviopsis basicola), Ceratocystis smalleyi, two Cercospora beticola strains, Coleophoma cylindrospora, Fusarium fracticaudum, Phialophora cf. hyalina, and Morchella septimelata.</title>
        <authorList>
            <person name="Wingfield B.D."/>
            <person name="Bills G.F."/>
            <person name="Dong Y."/>
            <person name="Huang W."/>
            <person name="Nel W.J."/>
            <person name="Swalarsk-Parry B.S."/>
            <person name="Vaghefi N."/>
            <person name="Wilken P.M."/>
            <person name="An Z."/>
            <person name="de Beer Z.W."/>
            <person name="De Vos L."/>
            <person name="Chen L."/>
            <person name="Duong T.A."/>
            <person name="Gao Y."/>
            <person name="Hammerbacher A."/>
            <person name="Kikkert J.R."/>
            <person name="Li Y."/>
            <person name="Li H."/>
            <person name="Li K."/>
            <person name="Li Q."/>
            <person name="Liu X."/>
            <person name="Ma X."/>
            <person name="Naidoo K."/>
            <person name="Pethybridge S.J."/>
            <person name="Sun J."/>
            <person name="Steenkamp E.T."/>
            <person name="van der Nest M.A."/>
            <person name="van Wyk S."/>
            <person name="Wingfield M.J."/>
            <person name="Xiong C."/>
            <person name="Yue Q."/>
            <person name="Zhang X."/>
        </authorList>
    </citation>
    <scope>NUCLEOTIDE SEQUENCE [LARGE SCALE GENOMIC DNA]</scope>
    <source>
        <strain evidence="4 5">DSM 5745</strain>
    </source>
</reference>
<keyword evidence="5" id="KW-1185">Reference proteome</keyword>
<dbReference type="SUPFAM" id="SSF51735">
    <property type="entry name" value="NAD(P)-binding Rossmann-fold domains"/>
    <property type="match status" value="1"/>
</dbReference>
<organism evidence="4 5">
    <name type="scientific">Aspergillus mulundensis</name>
    <dbReference type="NCBI Taxonomy" id="1810919"/>
    <lineage>
        <taxon>Eukaryota</taxon>
        <taxon>Fungi</taxon>
        <taxon>Dikarya</taxon>
        <taxon>Ascomycota</taxon>
        <taxon>Pezizomycotina</taxon>
        <taxon>Eurotiomycetes</taxon>
        <taxon>Eurotiomycetidae</taxon>
        <taxon>Eurotiales</taxon>
        <taxon>Aspergillaceae</taxon>
        <taxon>Aspergillus</taxon>
        <taxon>Aspergillus subgen. Nidulantes</taxon>
    </lineage>
</organism>
<dbReference type="Proteomes" id="UP000256690">
    <property type="component" value="Unassembled WGS sequence"/>
</dbReference>
<dbReference type="EMBL" id="PVWQ01000001">
    <property type="protein sequence ID" value="RDW93598.1"/>
    <property type="molecule type" value="Genomic_DNA"/>
</dbReference>
<dbReference type="CDD" id="cd05251">
    <property type="entry name" value="NmrA_like_SDR_a"/>
    <property type="match status" value="1"/>
</dbReference>
<dbReference type="OrthoDB" id="3358371at2759"/>
<dbReference type="InterPro" id="IPR008030">
    <property type="entry name" value="NmrA-like"/>
</dbReference>
<evidence type="ECO:0000256" key="1">
    <source>
        <dbReference type="ARBA" id="ARBA00006328"/>
    </source>
</evidence>
<dbReference type="InterPro" id="IPR051164">
    <property type="entry name" value="NmrA-like_oxidored"/>
</dbReference>
<evidence type="ECO:0000313" key="5">
    <source>
        <dbReference type="Proteomes" id="UP000256690"/>
    </source>
</evidence>
<dbReference type="InterPro" id="IPR036291">
    <property type="entry name" value="NAD(P)-bd_dom_sf"/>
</dbReference>
<dbReference type="GO" id="GO:0005634">
    <property type="term" value="C:nucleus"/>
    <property type="evidence" value="ECO:0007669"/>
    <property type="project" value="TreeGrafter"/>
</dbReference>
<comment type="caution">
    <text evidence="4">The sequence shown here is derived from an EMBL/GenBank/DDBJ whole genome shotgun (WGS) entry which is preliminary data.</text>
</comment>
<dbReference type="Pfam" id="PF05368">
    <property type="entry name" value="NmrA"/>
    <property type="match status" value="1"/>
</dbReference>
<dbReference type="RefSeq" id="XP_026608781.1">
    <property type="nucleotide sequence ID" value="XM_026742936.1"/>
</dbReference>
<name>A0A3D8T6F6_9EURO</name>
<evidence type="ECO:0000259" key="3">
    <source>
        <dbReference type="Pfam" id="PF05368"/>
    </source>
</evidence>
<keyword evidence="2" id="KW-0521">NADP</keyword>
<gene>
    <name evidence="4" type="ORF">DSM5745_00920</name>
</gene>
<sequence length="335" mass="36514">MSTKPALVVLGATGNQGGSVLSYFLSLPSSPYALRGVTRDPSSPKATALASRGVEMVTGNFDDPSSLAAAFKGASAIFSVTDFWPPFFNPSAREKAAASNKSIGEYCRDLEVQQNRNIIDAAAKVDTLERFIFSSLPNPNKLSDGKYKHVYHFEGKAIAEEYGRTAHPALWAKTTVFYAGLYLENWFGPTGALLRPKLNKETDTLVLTLGDILATAPFPVYSAVDDTGALVHVLLRAEPGKKVTGVNKWLSFRDVATTLGEVLGKKVEFVNQDPSFDMGDPEAEKENMDMLGFCLEFRYDGSRIDKSVLQPKDLGVVLQLQSVKAWCAKQDWSAL</sequence>
<comment type="similarity">
    <text evidence="1">Belongs to the NmrA-type oxidoreductase family.</text>
</comment>
<dbReference type="STRING" id="1810919.A0A3D8T6F6"/>